<dbReference type="Gene3D" id="2.40.30.170">
    <property type="match status" value="1"/>
</dbReference>
<dbReference type="Proteomes" id="UP000002157">
    <property type="component" value="Chromosome"/>
</dbReference>
<name>B0KGZ7_PSEPG</name>
<dbReference type="RefSeq" id="WP_012269986.1">
    <property type="nucleotide sequence ID" value="NC_010322.1"/>
</dbReference>
<dbReference type="GO" id="GO:0016020">
    <property type="term" value="C:membrane"/>
    <property type="evidence" value="ECO:0007669"/>
    <property type="project" value="InterPro"/>
</dbReference>
<comment type="similarity">
    <text evidence="1">Belongs to the membrane fusion protein (MFP) (TC 8.A.1) family.</text>
</comment>
<dbReference type="Pfam" id="PF25917">
    <property type="entry name" value="BSH_RND"/>
    <property type="match status" value="1"/>
</dbReference>
<feature type="transmembrane region" description="Helical" evidence="6">
    <location>
        <begin position="12"/>
        <end position="34"/>
    </location>
</feature>
<evidence type="ECO:0000256" key="1">
    <source>
        <dbReference type="ARBA" id="ARBA00009477"/>
    </source>
</evidence>
<evidence type="ECO:0000256" key="5">
    <source>
        <dbReference type="ARBA" id="ARBA00023136"/>
    </source>
</evidence>
<dbReference type="EMBL" id="CP000926">
    <property type="protein sequence ID" value="ABY96116.1"/>
    <property type="molecule type" value="Genomic_DNA"/>
</dbReference>
<accession>B0KGZ7</accession>
<dbReference type="InterPro" id="IPR058634">
    <property type="entry name" value="AaeA-lik-b-barrel"/>
</dbReference>
<keyword evidence="4" id="KW-0175">Coiled coil</keyword>
<evidence type="ECO:0000259" key="8">
    <source>
        <dbReference type="Pfam" id="PF25963"/>
    </source>
</evidence>
<evidence type="ECO:0000256" key="4">
    <source>
        <dbReference type="ARBA" id="ARBA00023054"/>
    </source>
</evidence>
<dbReference type="Gene3D" id="2.40.50.100">
    <property type="match status" value="1"/>
</dbReference>
<dbReference type="InterPro" id="IPR050393">
    <property type="entry name" value="MFP_Efflux_Pump"/>
</dbReference>
<evidence type="ECO:0000256" key="6">
    <source>
        <dbReference type="SAM" id="Phobius"/>
    </source>
</evidence>
<dbReference type="SUPFAM" id="SSF111369">
    <property type="entry name" value="HlyD-like secretion proteins"/>
    <property type="match status" value="1"/>
</dbReference>
<keyword evidence="2 6" id="KW-0812">Transmembrane</keyword>
<dbReference type="PANTHER" id="PTHR30367">
    <property type="entry name" value="P-HYDROXYBENZOIC ACID EFFLUX PUMP SUBUNIT AAEA-RELATED"/>
    <property type="match status" value="1"/>
</dbReference>
<proteinExistence type="inferred from homology"/>
<feature type="domain" description="p-hydroxybenzoic acid efflux pump subunit AaeA-like beta-barrel" evidence="8">
    <location>
        <begin position="189"/>
        <end position="285"/>
    </location>
</feature>
<evidence type="ECO:0000256" key="2">
    <source>
        <dbReference type="ARBA" id="ARBA00022692"/>
    </source>
</evidence>
<dbReference type="PANTHER" id="PTHR30367:SF12">
    <property type="entry name" value="P-HYDROXYBENZOIC ACID EFFLUX PUMP SUBUNIT AAEA"/>
    <property type="match status" value="1"/>
</dbReference>
<dbReference type="eggNOG" id="COG1566">
    <property type="taxonomic scope" value="Bacteria"/>
</dbReference>
<dbReference type="HOGENOM" id="CLU_018816_15_2_6"/>
<dbReference type="AlphaFoldDB" id="B0KGZ7"/>
<evidence type="ECO:0000313" key="10">
    <source>
        <dbReference type="Proteomes" id="UP000002157"/>
    </source>
</evidence>
<protein>
    <submittedName>
        <fullName evidence="9">Secretion protein HlyD family protein</fullName>
    </submittedName>
</protein>
<gene>
    <name evidence="9" type="ordered locus">PputGB1_0203</name>
</gene>
<dbReference type="KEGG" id="ppg:PputGB1_0203"/>
<evidence type="ECO:0000256" key="3">
    <source>
        <dbReference type="ARBA" id="ARBA00022989"/>
    </source>
</evidence>
<keyword evidence="3 6" id="KW-1133">Transmembrane helix</keyword>
<reference evidence="9 10" key="1">
    <citation type="submission" date="2008-01" db="EMBL/GenBank/DDBJ databases">
        <title>Complete sequence of Pseudomonas putida GB-1.</title>
        <authorList>
            <consortium name="US DOE Joint Genome Institute"/>
            <person name="Copeland A."/>
            <person name="Lucas S."/>
            <person name="Lapidus A."/>
            <person name="Barry K."/>
            <person name="Glavina del Rio T."/>
            <person name="Dalin E."/>
            <person name="Tice H."/>
            <person name="Pitluck S."/>
            <person name="Bruce D."/>
            <person name="Goodwin L."/>
            <person name="Chertkov O."/>
            <person name="Brettin T."/>
            <person name="Detter J.C."/>
            <person name="Han C."/>
            <person name="Kuske C.R."/>
            <person name="Schmutz J."/>
            <person name="Larimer F."/>
            <person name="Land M."/>
            <person name="Hauser L."/>
            <person name="Kyrpides N."/>
            <person name="Kim E."/>
            <person name="McCarthy J.K."/>
            <person name="Richardson P."/>
        </authorList>
    </citation>
    <scope>NUCLEOTIDE SEQUENCE [LARGE SCALE GENOMIC DNA]</scope>
    <source>
        <strain evidence="9 10">GB-1</strain>
    </source>
</reference>
<dbReference type="NCBIfam" id="TIGR01730">
    <property type="entry name" value="RND_mfp"/>
    <property type="match status" value="1"/>
</dbReference>
<dbReference type="InterPro" id="IPR058625">
    <property type="entry name" value="MdtA-like_BSH"/>
</dbReference>
<evidence type="ECO:0000313" key="9">
    <source>
        <dbReference type="EMBL" id="ABY96116.1"/>
    </source>
</evidence>
<dbReference type="GO" id="GO:0022857">
    <property type="term" value="F:transmembrane transporter activity"/>
    <property type="evidence" value="ECO:0007669"/>
    <property type="project" value="InterPro"/>
</dbReference>
<dbReference type="Pfam" id="PF25963">
    <property type="entry name" value="Beta-barrel_AAEA"/>
    <property type="match status" value="1"/>
</dbReference>
<evidence type="ECO:0000259" key="7">
    <source>
        <dbReference type="Pfam" id="PF25917"/>
    </source>
</evidence>
<keyword evidence="5 6" id="KW-0472">Membrane</keyword>
<organism evidence="9 10">
    <name type="scientific">Pseudomonas putida (strain GB-1)</name>
    <dbReference type="NCBI Taxonomy" id="76869"/>
    <lineage>
        <taxon>Bacteria</taxon>
        <taxon>Pseudomonadati</taxon>
        <taxon>Pseudomonadota</taxon>
        <taxon>Gammaproteobacteria</taxon>
        <taxon>Pseudomonadales</taxon>
        <taxon>Pseudomonadaceae</taxon>
        <taxon>Pseudomonas</taxon>
    </lineage>
</organism>
<sequence length="291" mass="32316">MKKPLLTLGRVVLTLLVVTFAAVLVWQMVVYYMFAPWTRDGHIRADVIQIAPDVSGLIQKVEVRDNQTVKRGDVLFTIDQDRFSLALRQAKATLGERQETLAQASREAQRNRKLGNLVAAEQLEESQSREARARSAVSEAQVAVDTAQLNLDRSVVRSPVDGYLNDRAPRNHEFVTAGRPVLSVVDSASYHVDGYFEETKLGGIQIGDAVDIRVMGDNTRLRGHVQSFAAGIEDRDRSSGANLLPNVNPAFSWVRLAQRIPVRIAFDEVPQDFRMIAGRTATVSIIEGQRP</sequence>
<feature type="domain" description="Multidrug resistance protein MdtA-like barrel-sandwich hybrid" evidence="7">
    <location>
        <begin position="47"/>
        <end position="185"/>
    </location>
</feature>
<dbReference type="InterPro" id="IPR006143">
    <property type="entry name" value="RND_pump_MFP"/>
</dbReference>